<evidence type="ECO:0000313" key="2">
    <source>
        <dbReference type="Proteomes" id="UP000694941"/>
    </source>
</evidence>
<dbReference type="PANTHER" id="PTHR38338:SF1">
    <property type="entry name" value="AGAP013079-PA"/>
    <property type="match status" value="1"/>
</dbReference>
<sequence>MAFMMPVIKPEFEIYPNRIKRIPRKATKSMPVTPRLSNSTEIEVEGRLIRVIASKSFSTGKCRHNSHCTSEVPTPKSASRMSLHKFHTRLVDKLKRKLHLQDSGYNSEDEVSACDSTTNKTTTHSS</sequence>
<evidence type="ECO:0000313" key="3">
    <source>
        <dbReference type="RefSeq" id="XP_013771682.1"/>
    </source>
</evidence>
<dbReference type="PANTHER" id="PTHR38338">
    <property type="entry name" value="AGAP013079-PA"/>
    <property type="match status" value="1"/>
</dbReference>
<reference evidence="3" key="1">
    <citation type="submission" date="2025-08" db="UniProtKB">
        <authorList>
            <consortium name="RefSeq"/>
        </authorList>
    </citation>
    <scope>IDENTIFICATION</scope>
    <source>
        <tissue evidence="3">Muscle</tissue>
    </source>
</reference>
<keyword evidence="2" id="KW-1185">Reference proteome</keyword>
<accession>A0ABM1AZH2</accession>
<gene>
    <name evidence="3" type="primary">LOC106456854</name>
</gene>
<feature type="region of interest" description="Disordered" evidence="1">
    <location>
        <begin position="102"/>
        <end position="126"/>
    </location>
</feature>
<evidence type="ECO:0000256" key="1">
    <source>
        <dbReference type="SAM" id="MobiDB-lite"/>
    </source>
</evidence>
<organism evidence="2 3">
    <name type="scientific">Limulus polyphemus</name>
    <name type="common">Atlantic horseshoe crab</name>
    <dbReference type="NCBI Taxonomy" id="6850"/>
    <lineage>
        <taxon>Eukaryota</taxon>
        <taxon>Metazoa</taxon>
        <taxon>Ecdysozoa</taxon>
        <taxon>Arthropoda</taxon>
        <taxon>Chelicerata</taxon>
        <taxon>Merostomata</taxon>
        <taxon>Xiphosura</taxon>
        <taxon>Limulidae</taxon>
        <taxon>Limulus</taxon>
    </lineage>
</organism>
<proteinExistence type="predicted"/>
<dbReference type="GeneID" id="106456854"/>
<name>A0ABM1AZH2_LIMPO</name>
<feature type="compositionally biased region" description="Polar residues" evidence="1">
    <location>
        <begin position="114"/>
        <end position="126"/>
    </location>
</feature>
<feature type="region of interest" description="Disordered" evidence="1">
    <location>
        <begin position="63"/>
        <end position="83"/>
    </location>
</feature>
<dbReference type="Proteomes" id="UP000694941">
    <property type="component" value="Unplaced"/>
</dbReference>
<dbReference type="RefSeq" id="XP_013771682.1">
    <property type="nucleotide sequence ID" value="XM_013916228.1"/>
</dbReference>
<feature type="compositionally biased region" description="Polar residues" evidence="1">
    <location>
        <begin position="67"/>
        <end position="80"/>
    </location>
</feature>
<protein>
    <submittedName>
        <fullName evidence="3">Uncharacterized protein LOC106456854</fullName>
    </submittedName>
</protein>